<reference evidence="2 3" key="1">
    <citation type="submission" date="2024-01" db="EMBL/GenBank/DDBJ databases">
        <title>A draft genome for the cacao thread blight pathogen Marasmiellus scandens.</title>
        <authorList>
            <person name="Baruah I.K."/>
            <person name="Leung J."/>
            <person name="Bukari Y."/>
            <person name="Amoako-Attah I."/>
            <person name="Meinhardt L.W."/>
            <person name="Bailey B.A."/>
            <person name="Cohen S.P."/>
        </authorList>
    </citation>
    <scope>NUCLEOTIDE SEQUENCE [LARGE SCALE GENOMIC DNA]</scope>
    <source>
        <strain evidence="2 3">GH-19</strain>
    </source>
</reference>
<dbReference type="InterPro" id="IPR016088">
    <property type="entry name" value="Chalcone_isomerase_3-sand"/>
</dbReference>
<dbReference type="Gene3D" id="3.50.70.10">
    <property type="match status" value="1"/>
</dbReference>
<feature type="domain" description="Chalcone isomerase" evidence="1">
    <location>
        <begin position="100"/>
        <end position="129"/>
    </location>
</feature>
<evidence type="ECO:0000313" key="3">
    <source>
        <dbReference type="Proteomes" id="UP001498398"/>
    </source>
</evidence>
<organism evidence="2 3">
    <name type="scientific">Marasmiellus scandens</name>
    <dbReference type="NCBI Taxonomy" id="2682957"/>
    <lineage>
        <taxon>Eukaryota</taxon>
        <taxon>Fungi</taxon>
        <taxon>Dikarya</taxon>
        <taxon>Basidiomycota</taxon>
        <taxon>Agaricomycotina</taxon>
        <taxon>Agaricomycetes</taxon>
        <taxon>Agaricomycetidae</taxon>
        <taxon>Agaricales</taxon>
        <taxon>Marasmiineae</taxon>
        <taxon>Omphalotaceae</taxon>
        <taxon>Marasmiellus</taxon>
    </lineage>
</organism>
<gene>
    <name evidence="2" type="ORF">VKT23_003152</name>
</gene>
<dbReference type="PANTHER" id="PTHR47284:SF3">
    <property type="entry name" value="FATTY-ACID-BINDING PROTEIN 2"/>
    <property type="match status" value="1"/>
</dbReference>
<evidence type="ECO:0000313" key="2">
    <source>
        <dbReference type="EMBL" id="KAK7468648.1"/>
    </source>
</evidence>
<dbReference type="Pfam" id="PF16035">
    <property type="entry name" value="Chalcone_2"/>
    <property type="match status" value="2"/>
</dbReference>
<proteinExistence type="predicted"/>
<comment type="caution">
    <text evidence="2">The sequence shown here is derived from an EMBL/GenBank/DDBJ whole genome shotgun (WGS) entry which is preliminary data.</text>
</comment>
<dbReference type="InterPro" id="IPR036298">
    <property type="entry name" value="Chalcone_isomerase_sf"/>
</dbReference>
<accession>A0ABR1K0Q2</accession>
<protein>
    <recommendedName>
        <fullName evidence="1">Chalcone isomerase domain-containing protein</fullName>
    </recommendedName>
</protein>
<name>A0ABR1K0Q2_9AGAR</name>
<dbReference type="InterPro" id="IPR016087">
    <property type="entry name" value="Chalcone_isomerase"/>
</dbReference>
<evidence type="ECO:0000259" key="1">
    <source>
        <dbReference type="Pfam" id="PF16035"/>
    </source>
</evidence>
<dbReference type="Proteomes" id="UP001498398">
    <property type="component" value="Unassembled WGS sequence"/>
</dbReference>
<feature type="domain" description="Chalcone isomerase" evidence="1">
    <location>
        <begin position="139"/>
        <end position="268"/>
    </location>
</feature>
<dbReference type="PANTHER" id="PTHR47284">
    <property type="entry name" value="FATTY-ACID-BINDING PROTEIN 2"/>
    <property type="match status" value="1"/>
</dbReference>
<dbReference type="EMBL" id="JBANRG010000003">
    <property type="protein sequence ID" value="KAK7468648.1"/>
    <property type="molecule type" value="Genomic_DNA"/>
</dbReference>
<dbReference type="SUPFAM" id="SSF54626">
    <property type="entry name" value="Chalcone isomerase"/>
    <property type="match status" value="1"/>
</dbReference>
<keyword evidence="3" id="KW-1185">Reference proteome</keyword>
<sequence length="276" mass="30489">MSFLRFTRSLGLSACVHPTYGARHSFHSSAKRSKSFKQLIWGAGFLVTAASIPLLSRAIRLDAEPLAVESNTESTIDSATGIEFPNAIRVAAKFNVPLLSLVGVGVRTVSFLGIKVYSVGFYADLNNPKLKINSEMTPDEKITEIIRNSACVVRIVPTRNTSFTHLRDAFMRALHERMNTGRKSGTLTEDEALEVGSPMRKLKTLFPNSPLTKHTPFDIFLSEPIPGKPRALIFRDLGAIENDWVATEFVLHYFEGAGPSPPLKKAVVSQLENFEK</sequence>